<name>A0AA35KFE0_9SAUR</name>
<accession>A0AA35KFE0</accession>
<evidence type="ECO:0000256" key="2">
    <source>
        <dbReference type="ARBA" id="ARBA00022737"/>
    </source>
</evidence>
<keyword evidence="4" id="KW-1185">Reference proteome</keyword>
<dbReference type="AlphaFoldDB" id="A0AA35KFE0"/>
<dbReference type="Proteomes" id="UP001178461">
    <property type="component" value="Chromosome 5"/>
</dbReference>
<protein>
    <submittedName>
        <fullName evidence="3">TilB</fullName>
    </submittedName>
</protein>
<dbReference type="EMBL" id="OX395130">
    <property type="protein sequence ID" value="CAI5775833.1"/>
    <property type="molecule type" value="Genomic_DNA"/>
</dbReference>
<dbReference type="Gene3D" id="3.80.10.10">
    <property type="entry name" value="Ribonuclease Inhibitor"/>
    <property type="match status" value="1"/>
</dbReference>
<dbReference type="PANTHER" id="PTHR18849">
    <property type="entry name" value="LEUCINE RICH REPEAT PROTEIN"/>
    <property type="match status" value="1"/>
</dbReference>
<dbReference type="PROSITE" id="PS51450">
    <property type="entry name" value="LRR"/>
    <property type="match status" value="1"/>
</dbReference>
<dbReference type="PANTHER" id="PTHR18849:SF4">
    <property type="entry name" value="GENE 29133-RELATED"/>
    <property type="match status" value="1"/>
</dbReference>
<evidence type="ECO:0000313" key="3">
    <source>
        <dbReference type="EMBL" id="CAI5775833.1"/>
    </source>
</evidence>
<reference evidence="3" key="1">
    <citation type="submission" date="2022-12" db="EMBL/GenBank/DDBJ databases">
        <authorList>
            <person name="Alioto T."/>
            <person name="Alioto T."/>
            <person name="Gomez Garrido J."/>
        </authorList>
    </citation>
    <scope>NUCLEOTIDE SEQUENCE</scope>
</reference>
<dbReference type="InterPro" id="IPR032675">
    <property type="entry name" value="LRR_dom_sf"/>
</dbReference>
<keyword evidence="2" id="KW-0677">Repeat</keyword>
<evidence type="ECO:0000313" key="4">
    <source>
        <dbReference type="Proteomes" id="UP001178461"/>
    </source>
</evidence>
<dbReference type="InterPro" id="IPR001611">
    <property type="entry name" value="Leu-rich_rpt"/>
</dbReference>
<proteinExistence type="predicted"/>
<organism evidence="3 4">
    <name type="scientific">Podarcis lilfordi</name>
    <name type="common">Lilford's wall lizard</name>
    <dbReference type="NCBI Taxonomy" id="74358"/>
    <lineage>
        <taxon>Eukaryota</taxon>
        <taxon>Metazoa</taxon>
        <taxon>Chordata</taxon>
        <taxon>Craniata</taxon>
        <taxon>Vertebrata</taxon>
        <taxon>Euteleostomi</taxon>
        <taxon>Lepidosauria</taxon>
        <taxon>Squamata</taxon>
        <taxon>Bifurcata</taxon>
        <taxon>Unidentata</taxon>
        <taxon>Episquamata</taxon>
        <taxon>Laterata</taxon>
        <taxon>Lacertibaenia</taxon>
        <taxon>Lacertidae</taxon>
        <taxon>Podarcis</taxon>
    </lineage>
</organism>
<sequence length="239" mass="28275">MEQCIPSKYMAIHDFKKRLPSDSVKYLTWHELEEHDVQGNQIRCPRVREGPSEEERFFRGEHHTLCARKKLTENEKWEQRLQENWENCVSLNLSYQDLGDLYQVENCKRILRRLIRVERLWLVDNSLTDLSAICLPRCKELKLSRNHFTSFKQLPKLPAIQHLSLDENNIETLHGLCALRHTPLESLVLQRNPCEFHDNYRQLVFSNLPNLKMLDGILKLPEDCPPPETNFMSKICTIL</sequence>
<dbReference type="SUPFAM" id="SSF52058">
    <property type="entry name" value="L domain-like"/>
    <property type="match status" value="1"/>
</dbReference>
<gene>
    <name evidence="3" type="ORF">PODLI_1B030306</name>
</gene>
<evidence type="ECO:0000256" key="1">
    <source>
        <dbReference type="ARBA" id="ARBA00022614"/>
    </source>
</evidence>
<keyword evidence="1" id="KW-0433">Leucine-rich repeat</keyword>